<evidence type="ECO:0000313" key="1">
    <source>
        <dbReference type="EMBL" id="EDV93710.1"/>
    </source>
</evidence>
<gene>
    <name evidence="1" type="primary">Dgri\GH18135</name>
    <name evidence="1" type="ORF">Dgri_GH18135</name>
</gene>
<reference evidence="1 2" key="1">
    <citation type="journal article" date="2007" name="Nature">
        <title>Evolution of genes and genomes on the Drosophila phylogeny.</title>
        <authorList>
            <consortium name="Drosophila 12 Genomes Consortium"/>
            <person name="Clark A.G."/>
            <person name="Eisen M.B."/>
            <person name="Smith D.R."/>
            <person name="Bergman C.M."/>
            <person name="Oliver B."/>
            <person name="Markow T.A."/>
            <person name="Kaufman T.C."/>
            <person name="Kellis M."/>
            <person name="Gelbart W."/>
            <person name="Iyer V.N."/>
            <person name="Pollard D.A."/>
            <person name="Sackton T.B."/>
            <person name="Larracuente A.M."/>
            <person name="Singh N.D."/>
            <person name="Abad J.P."/>
            <person name="Abt D.N."/>
            <person name="Adryan B."/>
            <person name="Aguade M."/>
            <person name="Akashi H."/>
            <person name="Anderson W.W."/>
            <person name="Aquadro C.F."/>
            <person name="Ardell D.H."/>
            <person name="Arguello R."/>
            <person name="Artieri C.G."/>
            <person name="Barbash D.A."/>
            <person name="Barker D."/>
            <person name="Barsanti P."/>
            <person name="Batterham P."/>
            <person name="Batzoglou S."/>
            <person name="Begun D."/>
            <person name="Bhutkar A."/>
            <person name="Blanco E."/>
            <person name="Bosak S.A."/>
            <person name="Bradley R.K."/>
            <person name="Brand A.D."/>
            <person name="Brent M.R."/>
            <person name="Brooks A.N."/>
            <person name="Brown R.H."/>
            <person name="Butlin R.K."/>
            <person name="Caggese C."/>
            <person name="Calvi B.R."/>
            <person name="Bernardo de Carvalho A."/>
            <person name="Caspi A."/>
            <person name="Castrezana S."/>
            <person name="Celniker S.E."/>
            <person name="Chang J.L."/>
            <person name="Chapple C."/>
            <person name="Chatterji S."/>
            <person name="Chinwalla A."/>
            <person name="Civetta A."/>
            <person name="Clifton S.W."/>
            <person name="Comeron J.M."/>
            <person name="Costello J.C."/>
            <person name="Coyne J.A."/>
            <person name="Daub J."/>
            <person name="David R.G."/>
            <person name="Delcher A.L."/>
            <person name="Delehaunty K."/>
            <person name="Do C.B."/>
            <person name="Ebling H."/>
            <person name="Edwards K."/>
            <person name="Eickbush T."/>
            <person name="Evans J.D."/>
            <person name="Filipski A."/>
            <person name="Findeiss S."/>
            <person name="Freyhult E."/>
            <person name="Fulton L."/>
            <person name="Fulton R."/>
            <person name="Garcia A.C."/>
            <person name="Gardiner A."/>
            <person name="Garfield D.A."/>
            <person name="Garvin B.E."/>
            <person name="Gibson G."/>
            <person name="Gilbert D."/>
            <person name="Gnerre S."/>
            <person name="Godfrey J."/>
            <person name="Good R."/>
            <person name="Gotea V."/>
            <person name="Gravely B."/>
            <person name="Greenberg A.J."/>
            <person name="Griffiths-Jones S."/>
            <person name="Gross S."/>
            <person name="Guigo R."/>
            <person name="Gustafson E.A."/>
            <person name="Haerty W."/>
            <person name="Hahn M.W."/>
            <person name="Halligan D.L."/>
            <person name="Halpern A.L."/>
            <person name="Halter G.M."/>
            <person name="Han M.V."/>
            <person name="Heger A."/>
            <person name="Hillier L."/>
            <person name="Hinrichs A.S."/>
            <person name="Holmes I."/>
            <person name="Hoskins R.A."/>
            <person name="Hubisz M.J."/>
            <person name="Hultmark D."/>
            <person name="Huntley M.A."/>
            <person name="Jaffe D.B."/>
            <person name="Jagadeeshan S."/>
            <person name="Jeck W.R."/>
            <person name="Johnson J."/>
            <person name="Jones C.D."/>
            <person name="Jordan W.C."/>
            <person name="Karpen G.H."/>
            <person name="Kataoka E."/>
            <person name="Keightley P.D."/>
            <person name="Kheradpour P."/>
            <person name="Kirkness E.F."/>
            <person name="Koerich L.B."/>
            <person name="Kristiansen K."/>
            <person name="Kudrna D."/>
            <person name="Kulathinal R.J."/>
            <person name="Kumar S."/>
            <person name="Kwok R."/>
            <person name="Lander E."/>
            <person name="Langley C.H."/>
            <person name="Lapoint R."/>
            <person name="Lazzaro B.P."/>
            <person name="Lee S.J."/>
            <person name="Levesque L."/>
            <person name="Li R."/>
            <person name="Lin C.F."/>
            <person name="Lin M.F."/>
            <person name="Lindblad-Toh K."/>
            <person name="Llopart A."/>
            <person name="Long M."/>
            <person name="Low L."/>
            <person name="Lozovsky E."/>
            <person name="Lu J."/>
            <person name="Luo M."/>
            <person name="Machado C.A."/>
            <person name="Makalowski W."/>
            <person name="Marzo M."/>
            <person name="Matsuda M."/>
            <person name="Matzkin L."/>
            <person name="McAllister B."/>
            <person name="McBride C.S."/>
            <person name="McKernan B."/>
            <person name="McKernan K."/>
            <person name="Mendez-Lago M."/>
            <person name="Minx P."/>
            <person name="Mollenhauer M.U."/>
            <person name="Montooth K."/>
            <person name="Mount S.M."/>
            <person name="Mu X."/>
            <person name="Myers E."/>
            <person name="Negre B."/>
            <person name="Newfeld S."/>
            <person name="Nielsen R."/>
            <person name="Noor M.A."/>
            <person name="O'Grady P."/>
            <person name="Pachter L."/>
            <person name="Papaceit M."/>
            <person name="Parisi M.J."/>
            <person name="Parisi M."/>
            <person name="Parts L."/>
            <person name="Pedersen J.S."/>
            <person name="Pesole G."/>
            <person name="Phillippy A.M."/>
            <person name="Ponting C.P."/>
            <person name="Pop M."/>
            <person name="Porcelli D."/>
            <person name="Powell J.R."/>
            <person name="Prohaska S."/>
            <person name="Pruitt K."/>
            <person name="Puig M."/>
            <person name="Quesneville H."/>
            <person name="Ram K.R."/>
            <person name="Rand D."/>
            <person name="Rasmussen M.D."/>
            <person name="Reed L.K."/>
            <person name="Reenan R."/>
            <person name="Reily A."/>
            <person name="Remington K.A."/>
            <person name="Rieger T.T."/>
            <person name="Ritchie M.G."/>
            <person name="Robin C."/>
            <person name="Rogers Y.H."/>
            <person name="Rohde C."/>
            <person name="Rozas J."/>
            <person name="Rubenfield M.J."/>
            <person name="Ruiz A."/>
            <person name="Russo S."/>
            <person name="Salzberg S.L."/>
            <person name="Sanchez-Gracia A."/>
            <person name="Saranga D.J."/>
            <person name="Sato H."/>
            <person name="Schaeffer S.W."/>
            <person name="Schatz M.C."/>
            <person name="Schlenke T."/>
            <person name="Schwartz R."/>
            <person name="Segarra C."/>
            <person name="Singh R.S."/>
            <person name="Sirot L."/>
            <person name="Sirota M."/>
            <person name="Sisneros N.B."/>
            <person name="Smith C.D."/>
            <person name="Smith T.F."/>
            <person name="Spieth J."/>
            <person name="Stage D.E."/>
            <person name="Stark A."/>
            <person name="Stephan W."/>
            <person name="Strausberg R.L."/>
            <person name="Strempel S."/>
            <person name="Sturgill D."/>
            <person name="Sutton G."/>
            <person name="Sutton G.G."/>
            <person name="Tao W."/>
            <person name="Teichmann S."/>
            <person name="Tobari Y.N."/>
            <person name="Tomimura Y."/>
            <person name="Tsolas J.M."/>
            <person name="Valente V.L."/>
            <person name="Venter E."/>
            <person name="Venter J.C."/>
            <person name="Vicario S."/>
            <person name="Vieira F.G."/>
            <person name="Vilella A.J."/>
            <person name="Villasante A."/>
            <person name="Walenz B."/>
            <person name="Wang J."/>
            <person name="Wasserman M."/>
            <person name="Watts T."/>
            <person name="Wilson D."/>
            <person name="Wilson R.K."/>
            <person name="Wing R.A."/>
            <person name="Wolfner M.F."/>
            <person name="Wong A."/>
            <person name="Wong G.K."/>
            <person name="Wu C.I."/>
            <person name="Wu G."/>
            <person name="Yamamoto D."/>
            <person name="Yang H.P."/>
            <person name="Yang S.P."/>
            <person name="Yorke J.A."/>
            <person name="Yoshida K."/>
            <person name="Zdobnov E."/>
            <person name="Zhang P."/>
            <person name="Zhang Y."/>
            <person name="Zimin A.V."/>
            <person name="Baldwin J."/>
            <person name="Abdouelleil A."/>
            <person name="Abdulkadir J."/>
            <person name="Abebe A."/>
            <person name="Abera B."/>
            <person name="Abreu J."/>
            <person name="Acer S.C."/>
            <person name="Aftuck L."/>
            <person name="Alexander A."/>
            <person name="An P."/>
            <person name="Anderson E."/>
            <person name="Anderson S."/>
            <person name="Arachi H."/>
            <person name="Azer M."/>
            <person name="Bachantsang P."/>
            <person name="Barry A."/>
            <person name="Bayul T."/>
            <person name="Berlin A."/>
            <person name="Bessette D."/>
            <person name="Bloom T."/>
            <person name="Blye J."/>
            <person name="Boguslavskiy L."/>
            <person name="Bonnet C."/>
            <person name="Boukhgalter B."/>
            <person name="Bourzgui I."/>
            <person name="Brown A."/>
            <person name="Cahill P."/>
            <person name="Channer S."/>
            <person name="Cheshatsang Y."/>
            <person name="Chuda L."/>
            <person name="Citroen M."/>
            <person name="Collymore A."/>
            <person name="Cooke P."/>
            <person name="Costello M."/>
            <person name="D'Aco K."/>
            <person name="Daza R."/>
            <person name="De Haan G."/>
            <person name="DeGray S."/>
            <person name="DeMaso C."/>
            <person name="Dhargay N."/>
            <person name="Dooley K."/>
            <person name="Dooley E."/>
            <person name="Doricent M."/>
            <person name="Dorje P."/>
            <person name="Dorjee K."/>
            <person name="Dupes A."/>
            <person name="Elong R."/>
            <person name="Falk J."/>
            <person name="Farina A."/>
            <person name="Faro S."/>
            <person name="Ferguson D."/>
            <person name="Fisher S."/>
            <person name="Foley C.D."/>
            <person name="Franke A."/>
            <person name="Friedrich D."/>
            <person name="Gadbois L."/>
            <person name="Gearin G."/>
            <person name="Gearin C.R."/>
            <person name="Giannoukos G."/>
            <person name="Goode T."/>
            <person name="Graham J."/>
            <person name="Grandbois E."/>
            <person name="Grewal S."/>
            <person name="Gyaltsen K."/>
            <person name="Hafez N."/>
            <person name="Hagos B."/>
            <person name="Hall J."/>
            <person name="Henson C."/>
            <person name="Hollinger A."/>
            <person name="Honan T."/>
            <person name="Huard M.D."/>
            <person name="Hughes L."/>
            <person name="Hurhula B."/>
            <person name="Husby M.E."/>
            <person name="Kamat A."/>
            <person name="Kanga B."/>
            <person name="Kashin S."/>
            <person name="Khazanovich D."/>
            <person name="Kisner P."/>
            <person name="Lance K."/>
            <person name="Lara M."/>
            <person name="Lee W."/>
            <person name="Lennon N."/>
            <person name="Letendre F."/>
            <person name="LeVine R."/>
            <person name="Lipovsky A."/>
            <person name="Liu X."/>
            <person name="Liu J."/>
            <person name="Liu S."/>
            <person name="Lokyitsang T."/>
            <person name="Lokyitsang Y."/>
            <person name="Lubonja R."/>
            <person name="Lui A."/>
            <person name="MacDonald P."/>
            <person name="Magnisalis V."/>
            <person name="Maru K."/>
            <person name="Matthews C."/>
            <person name="McCusker W."/>
            <person name="McDonough S."/>
            <person name="Mehta T."/>
            <person name="Meldrim J."/>
            <person name="Meneus L."/>
            <person name="Mihai O."/>
            <person name="Mihalev A."/>
            <person name="Mihova T."/>
            <person name="Mittelman R."/>
            <person name="Mlenga V."/>
            <person name="Montmayeur A."/>
            <person name="Mulrain L."/>
            <person name="Navidi A."/>
            <person name="Naylor J."/>
            <person name="Negash T."/>
            <person name="Nguyen T."/>
            <person name="Nguyen N."/>
            <person name="Nicol R."/>
            <person name="Norbu C."/>
            <person name="Norbu N."/>
            <person name="Novod N."/>
            <person name="O'Neill B."/>
            <person name="Osman S."/>
            <person name="Markiewicz E."/>
            <person name="Oyono O.L."/>
            <person name="Patti C."/>
            <person name="Phunkhang P."/>
            <person name="Pierre F."/>
            <person name="Priest M."/>
            <person name="Raghuraman S."/>
            <person name="Rege F."/>
            <person name="Reyes R."/>
            <person name="Rise C."/>
            <person name="Rogov P."/>
            <person name="Ross K."/>
            <person name="Ryan E."/>
            <person name="Settipalli S."/>
            <person name="Shea T."/>
            <person name="Sherpa N."/>
            <person name="Shi L."/>
            <person name="Shih D."/>
            <person name="Sparrow T."/>
            <person name="Spaulding J."/>
            <person name="Stalker J."/>
            <person name="Stange-Thomann N."/>
            <person name="Stavropoulos S."/>
            <person name="Stone C."/>
            <person name="Strader C."/>
            <person name="Tesfaye S."/>
            <person name="Thomson T."/>
            <person name="Thoulutsang Y."/>
            <person name="Thoulutsang D."/>
            <person name="Topham K."/>
            <person name="Topping I."/>
            <person name="Tsamla T."/>
            <person name="Vassiliev H."/>
            <person name="Vo A."/>
            <person name="Wangchuk T."/>
            <person name="Wangdi T."/>
            <person name="Weiand M."/>
            <person name="Wilkinson J."/>
            <person name="Wilson A."/>
            <person name="Yadav S."/>
            <person name="Young G."/>
            <person name="Yu Q."/>
            <person name="Zembek L."/>
            <person name="Zhong D."/>
            <person name="Zimmer A."/>
            <person name="Zwirko Z."/>
            <person name="Jaffe D.B."/>
            <person name="Alvarez P."/>
            <person name="Brockman W."/>
            <person name="Butler J."/>
            <person name="Chin C."/>
            <person name="Gnerre S."/>
            <person name="Grabherr M."/>
            <person name="Kleber M."/>
            <person name="Mauceli E."/>
            <person name="MacCallum I."/>
        </authorList>
    </citation>
    <scope>NUCLEOTIDE SEQUENCE [LARGE SCALE GENOMIC DNA]</scope>
    <source>
        <strain evidence="2">Tucson 15287-2541.00</strain>
    </source>
</reference>
<dbReference type="HOGENOM" id="CLU_1403813_0_0_1"/>
<dbReference type="OrthoDB" id="10527722at2759"/>
<dbReference type="AlphaFoldDB" id="B4JGL3"/>
<dbReference type="EMBL" id="CH916369">
    <property type="protein sequence ID" value="EDV93710.1"/>
    <property type="molecule type" value="Genomic_DNA"/>
</dbReference>
<organism evidence="2">
    <name type="scientific">Drosophila grimshawi</name>
    <name type="common">Hawaiian fruit fly</name>
    <name type="synonym">Idiomyia grimshawi</name>
    <dbReference type="NCBI Taxonomy" id="7222"/>
    <lineage>
        <taxon>Eukaryota</taxon>
        <taxon>Metazoa</taxon>
        <taxon>Ecdysozoa</taxon>
        <taxon>Arthropoda</taxon>
        <taxon>Hexapoda</taxon>
        <taxon>Insecta</taxon>
        <taxon>Pterygota</taxon>
        <taxon>Neoptera</taxon>
        <taxon>Endopterygota</taxon>
        <taxon>Diptera</taxon>
        <taxon>Brachycera</taxon>
        <taxon>Muscomorpha</taxon>
        <taxon>Ephydroidea</taxon>
        <taxon>Drosophilidae</taxon>
        <taxon>Drosophila</taxon>
        <taxon>Hawaiian Drosophila</taxon>
    </lineage>
</organism>
<name>B4JGL3_DROGR</name>
<dbReference type="Proteomes" id="UP000001070">
    <property type="component" value="Unassembled WGS sequence"/>
</dbReference>
<keyword evidence="2" id="KW-1185">Reference proteome</keyword>
<dbReference type="PhylomeDB" id="B4JGL3"/>
<dbReference type="OMA" id="NTGNCHY"/>
<dbReference type="InParanoid" id="B4JGL3"/>
<accession>B4JGL3</accession>
<sequence length="180" mass="20381">MSVPNYATNYAENSGSCDFANNIELNLICKSVINSDLVLRWADERVIKGVPYSVWRSSDSNQNVILVSFYASKIVNSNVITVDPDRFQILGKNNNNNVKDFSKVHFTHSDMHCLNFSLRYFNELLHSCRNEPIDLDEVAMDHGILQYTEKKLPRLAASRSNSPIPILSLLVVIAVYLKSI</sequence>
<dbReference type="KEGG" id="dgr:6563484"/>
<proteinExistence type="predicted"/>
<evidence type="ECO:0000313" key="2">
    <source>
        <dbReference type="Proteomes" id="UP000001070"/>
    </source>
</evidence>
<protein>
    <submittedName>
        <fullName evidence="1">GH18135</fullName>
    </submittedName>
</protein>